<evidence type="ECO:0000256" key="1">
    <source>
        <dbReference type="ARBA" id="ARBA00001946"/>
    </source>
</evidence>
<dbReference type="InterPro" id="IPR050929">
    <property type="entry name" value="PFKA"/>
</dbReference>
<evidence type="ECO:0000256" key="5">
    <source>
        <dbReference type="ARBA" id="ARBA00022842"/>
    </source>
</evidence>
<reference evidence="8 9" key="1">
    <citation type="submission" date="2024-03" db="EMBL/GenBank/DDBJ databases">
        <title>Human intestinal bacterial collection.</title>
        <authorList>
            <person name="Pauvert C."/>
            <person name="Hitch T.C.A."/>
            <person name="Clavel T."/>
        </authorList>
    </citation>
    <scope>NUCLEOTIDE SEQUENCE [LARGE SCALE GENOMIC DNA]</scope>
    <source>
        <strain evidence="8 9">CLA-JM-H11</strain>
    </source>
</reference>
<evidence type="ECO:0000313" key="8">
    <source>
        <dbReference type="EMBL" id="MEQ2519765.1"/>
    </source>
</evidence>
<comment type="function">
    <text evidence="6">Catalyzes the phosphorylation of D-fructose 6-phosphate, the first committing step of glycolysis. Uses inorganic phosphate (PPi) as phosphoryl donor instead of ATP like common ATP-dependent phosphofructokinases (ATP-PFKs), which renders the reaction reversible, and can thus function both in glycolysis and gluconeogenesis. Consistently, PPi-PFK can replace the enzymes of both the forward (ATP-PFK) and reverse (fructose-bisphosphatase (FBPase)) reactions.</text>
</comment>
<feature type="domain" description="Phosphofructokinase" evidence="7">
    <location>
        <begin position="6"/>
        <end position="325"/>
    </location>
</feature>
<dbReference type="InterPro" id="IPR035966">
    <property type="entry name" value="PKF_sf"/>
</dbReference>
<evidence type="ECO:0000259" key="7">
    <source>
        <dbReference type="Pfam" id="PF00365"/>
    </source>
</evidence>
<keyword evidence="6" id="KW-0963">Cytoplasm</keyword>
<feature type="binding site" evidence="6">
    <location>
        <position position="245"/>
    </location>
    <ligand>
        <name>substrate</name>
    </ligand>
</feature>
<comment type="catalytic activity">
    <reaction evidence="6">
        <text>beta-D-fructose 6-phosphate + diphosphate = beta-D-fructose 1,6-bisphosphate + phosphate + H(+)</text>
        <dbReference type="Rhea" id="RHEA:13613"/>
        <dbReference type="ChEBI" id="CHEBI:15378"/>
        <dbReference type="ChEBI" id="CHEBI:32966"/>
        <dbReference type="ChEBI" id="CHEBI:33019"/>
        <dbReference type="ChEBI" id="CHEBI:43474"/>
        <dbReference type="ChEBI" id="CHEBI:57634"/>
        <dbReference type="EC" id="2.7.1.90"/>
    </reaction>
</comment>
<feature type="site" description="Important for catalytic activity; stabilizes the transition state when the phosphoryl donor is PPi" evidence="6">
    <location>
        <position position="141"/>
    </location>
</feature>
<name>A0ABV1GD80_9FIRM</name>
<dbReference type="Proteomes" id="UP001477672">
    <property type="component" value="Unassembled WGS sequence"/>
</dbReference>
<evidence type="ECO:0000313" key="9">
    <source>
        <dbReference type="Proteomes" id="UP001477672"/>
    </source>
</evidence>
<dbReference type="EMBL" id="JBBMFA010000067">
    <property type="protein sequence ID" value="MEQ2519765.1"/>
    <property type="molecule type" value="Genomic_DNA"/>
</dbReference>
<comment type="similarity">
    <text evidence="6">Belongs to the phosphofructokinase type A (PFKA) family. PPi-dependent PFK group II subfamily. Clade 'B2' sub-subfamily.</text>
</comment>
<keyword evidence="4 6" id="KW-0418">Kinase</keyword>
<dbReference type="RefSeq" id="WP_349215199.1">
    <property type="nucleotide sequence ID" value="NZ_JBBMFA010000067.1"/>
</dbReference>
<feature type="binding site" evidence="6">
    <location>
        <position position="114"/>
    </location>
    <ligand>
        <name>Mg(2+)</name>
        <dbReference type="ChEBI" id="CHEBI:18420"/>
        <note>catalytic</note>
    </ligand>
</feature>
<dbReference type="EC" id="2.7.1.90" evidence="6"/>
<feature type="site" description="Important for catalytic activity and substrate specificity; stabilizes the transition state when the phosphoryl donor is PPi; prevents ATP from binding by mimicking the alpha-phosphate group of ATP" evidence="6">
    <location>
        <position position="115"/>
    </location>
</feature>
<dbReference type="InterPro" id="IPR011404">
    <property type="entry name" value="PPi-PFK"/>
</dbReference>
<keyword evidence="3 6" id="KW-0479">Metal-binding</keyword>
<comment type="caution">
    <text evidence="8">The sequence shown here is derived from an EMBL/GenBank/DDBJ whole genome shotgun (WGS) entry which is preliminary data.</text>
</comment>
<dbReference type="PROSITE" id="PS51257">
    <property type="entry name" value="PROKAR_LIPOPROTEIN"/>
    <property type="match status" value="1"/>
</dbReference>
<dbReference type="InterPro" id="IPR000023">
    <property type="entry name" value="Phosphofructokinase_dom"/>
</dbReference>
<dbReference type="PANTHER" id="PTHR45770">
    <property type="entry name" value="ATP-DEPENDENT 6-PHOSPHOFRUCTOKINASE 1"/>
    <property type="match status" value="1"/>
</dbReference>
<dbReference type="NCBIfam" id="NF010675">
    <property type="entry name" value="PRK14072.1"/>
    <property type="match status" value="1"/>
</dbReference>
<organism evidence="8 9">
    <name type="scientific">Ruthenibacterium intestinale</name>
    <dbReference type="NCBI Taxonomy" id="3133163"/>
    <lineage>
        <taxon>Bacteria</taxon>
        <taxon>Bacillati</taxon>
        <taxon>Bacillota</taxon>
        <taxon>Clostridia</taxon>
        <taxon>Eubacteriales</taxon>
        <taxon>Oscillospiraceae</taxon>
        <taxon>Ruthenibacterium</taxon>
    </lineage>
</organism>
<comment type="subcellular location">
    <subcellularLocation>
        <location evidence="6">Cytoplasm</location>
    </subcellularLocation>
</comment>
<accession>A0ABV1GD80</accession>
<comment type="caution">
    <text evidence="6">Lacks conserved residue(s) required for the propagation of feature annotation.</text>
</comment>
<dbReference type="InterPro" id="IPR022953">
    <property type="entry name" value="ATP_PFK"/>
</dbReference>
<gene>
    <name evidence="6" type="primary">pfp</name>
    <name evidence="8" type="ORF">WMO24_04875</name>
</gene>
<keyword evidence="6" id="KW-0324">Glycolysis</keyword>
<feature type="binding site" evidence="6">
    <location>
        <begin position="142"/>
        <end position="144"/>
    </location>
    <ligand>
        <name>substrate</name>
    </ligand>
</feature>
<feature type="binding site" evidence="6">
    <location>
        <position position="12"/>
    </location>
    <ligand>
        <name>diphosphate</name>
        <dbReference type="ChEBI" id="CHEBI:33019"/>
    </ligand>
</feature>
<keyword evidence="9" id="KW-1185">Reference proteome</keyword>
<dbReference type="Pfam" id="PF00365">
    <property type="entry name" value="PFK"/>
    <property type="match status" value="1"/>
</dbReference>
<dbReference type="HAMAP" id="MF_01978">
    <property type="entry name" value="Phosphofructokinase_II_B2"/>
    <property type="match status" value="1"/>
</dbReference>
<comment type="subunit">
    <text evidence="6">Homodimer.</text>
</comment>
<comment type="activity regulation">
    <text evidence="6">Non-allosteric.</text>
</comment>
<feature type="active site" description="Proton acceptor" evidence="6">
    <location>
        <position position="144"/>
    </location>
</feature>
<protein>
    <recommendedName>
        <fullName evidence="6">Pyrophosphate--fructose 6-phosphate 1-phosphotransferase</fullName>
        <ecNumber evidence="6">2.7.1.90</ecNumber>
    </recommendedName>
    <alternativeName>
        <fullName evidence="6">6-phosphofructokinase, pyrophosphate dependent</fullName>
    </alternativeName>
    <alternativeName>
        <fullName evidence="6">PPi-dependent phosphofructokinase</fullName>
        <shortName evidence="6">PPi-PFK</shortName>
    </alternativeName>
    <alternativeName>
        <fullName evidence="6">Pyrophosphate-dependent 6-phosphofructose-1-kinase</fullName>
    </alternativeName>
</protein>
<sequence>MGKNAIVGQSGGPTAVINASLAGVFQACDRRGVPHVYGMRYGVAGLLDGKYVDLSESLRSSLEIELLKRTPSSYLGSCRYKLPALDKDEEGVYPKLFALLQELDIGYFFYIGGNDSMDTIAKLSDYGRAIGSDIRFMGVPKTIDNDLMVTDHTPGYGSAAKYIGLVMKELVRDATVYDVNSVTVVEIMGRNAGWLTAAASLAKAEDCEGADMICMPEIPFGVDNFIQKVARMQAKKKALLIAVSEGVKLADGRYVCELADDARYVDAFGHKNLTGTARYLSNRLAAELGVKTRSIELSTLQRCAGHVTSRTDITEAFQVGGAAAKAAFEGHTAEMIALERLSNDPYQCTTRPWDIHKVANFEKKVPLEWISEDYTAMKDEFLHYARPLIQAELTPIYIDGLPRHTYL</sequence>
<dbReference type="PIRSF" id="PIRSF036483">
    <property type="entry name" value="PFK_XF0274"/>
    <property type="match status" value="1"/>
</dbReference>
<proteinExistence type="inferred from homology"/>
<dbReference type="SUPFAM" id="SSF53784">
    <property type="entry name" value="Phosphofructokinase"/>
    <property type="match status" value="1"/>
</dbReference>
<evidence type="ECO:0000256" key="2">
    <source>
        <dbReference type="ARBA" id="ARBA00022679"/>
    </source>
</evidence>
<comment type="pathway">
    <text evidence="6">Carbohydrate degradation; glycolysis; D-glyceraldehyde 3-phosphate and glycerone phosphate from D-glucose: step 3/4.</text>
</comment>
<comment type="cofactor">
    <cofactor evidence="1 6">
        <name>Mg(2+)</name>
        <dbReference type="ChEBI" id="CHEBI:18420"/>
    </cofactor>
</comment>
<evidence type="ECO:0000256" key="6">
    <source>
        <dbReference type="HAMAP-Rule" id="MF_01978"/>
    </source>
</evidence>
<keyword evidence="2 6" id="KW-0808">Transferase</keyword>
<dbReference type="Gene3D" id="3.40.50.450">
    <property type="match status" value="1"/>
</dbReference>
<evidence type="ECO:0000256" key="4">
    <source>
        <dbReference type="ARBA" id="ARBA00022777"/>
    </source>
</evidence>
<keyword evidence="5 6" id="KW-0460">Magnesium</keyword>
<evidence type="ECO:0000256" key="3">
    <source>
        <dbReference type="ARBA" id="ARBA00022723"/>
    </source>
</evidence>
<dbReference type="PRINTS" id="PR00476">
    <property type="entry name" value="PHFRCTKINASE"/>
</dbReference>
<dbReference type="Gene3D" id="3.40.50.460">
    <property type="entry name" value="Phosphofructokinase domain"/>
    <property type="match status" value="1"/>
</dbReference>
<feature type="binding site" evidence="6">
    <location>
        <begin position="188"/>
        <end position="190"/>
    </location>
    <ligand>
        <name>substrate</name>
    </ligand>
</feature>